<dbReference type="CDD" id="cd22147">
    <property type="entry name" value="F-box_SpPof1-like"/>
    <property type="match status" value="1"/>
</dbReference>
<feature type="repeat" description="WD" evidence="4">
    <location>
        <begin position="634"/>
        <end position="659"/>
    </location>
</feature>
<dbReference type="InterPro" id="IPR020472">
    <property type="entry name" value="WD40_PAC1"/>
</dbReference>
<proteinExistence type="predicted"/>
<dbReference type="PROSITE" id="PS00678">
    <property type="entry name" value="WD_REPEATS_1"/>
    <property type="match status" value="4"/>
</dbReference>
<dbReference type="Gene3D" id="2.130.10.10">
    <property type="entry name" value="YVTN repeat-like/Quinoprotein amine dehydrogenase"/>
    <property type="match status" value="4"/>
</dbReference>
<keyword evidence="1 4" id="KW-0853">WD repeat</keyword>
<keyword evidence="2" id="KW-0677">Repeat</keyword>
<feature type="region of interest" description="Disordered" evidence="5">
    <location>
        <begin position="758"/>
        <end position="782"/>
    </location>
</feature>
<feature type="compositionally biased region" description="Low complexity" evidence="5">
    <location>
        <begin position="80"/>
        <end position="98"/>
    </location>
</feature>
<feature type="repeat" description="WD" evidence="4">
    <location>
        <begin position="451"/>
        <end position="497"/>
    </location>
</feature>
<evidence type="ECO:0000256" key="4">
    <source>
        <dbReference type="PROSITE-ProRule" id="PRU00221"/>
    </source>
</evidence>
<dbReference type="SUPFAM" id="SSF81383">
    <property type="entry name" value="F-box domain"/>
    <property type="match status" value="1"/>
</dbReference>
<dbReference type="Pfam" id="PF00400">
    <property type="entry name" value="WD40"/>
    <property type="match status" value="6"/>
</dbReference>
<dbReference type="FunFam" id="1.20.1280.50:FF:000051">
    <property type="entry name" value="F-box and WD-40 domain-containing protein MET30"/>
    <property type="match status" value="1"/>
</dbReference>
<feature type="compositionally biased region" description="Low complexity" evidence="5">
    <location>
        <begin position="1"/>
        <end position="47"/>
    </location>
</feature>
<name>A0A316Z0Y6_9BASI</name>
<dbReference type="PROSITE" id="PS50181">
    <property type="entry name" value="FBOX"/>
    <property type="match status" value="1"/>
</dbReference>
<keyword evidence="3" id="KW-0833">Ubl conjugation pathway</keyword>
<dbReference type="SMART" id="SM00256">
    <property type="entry name" value="FBOX"/>
    <property type="match status" value="1"/>
</dbReference>
<dbReference type="STRING" id="58919.A0A316Z0Y6"/>
<dbReference type="CDD" id="cd00200">
    <property type="entry name" value="WD40"/>
    <property type="match status" value="1"/>
</dbReference>
<evidence type="ECO:0000256" key="1">
    <source>
        <dbReference type="ARBA" id="ARBA00022574"/>
    </source>
</evidence>
<feature type="region of interest" description="Disordered" evidence="5">
    <location>
        <begin position="1"/>
        <end position="49"/>
    </location>
</feature>
<dbReference type="PRINTS" id="PR00320">
    <property type="entry name" value="GPROTEINBRPT"/>
</dbReference>
<dbReference type="RefSeq" id="XP_025595460.1">
    <property type="nucleotide sequence ID" value="XM_025743420.1"/>
</dbReference>
<organism evidence="7 8">
    <name type="scientific">Tilletiopsis washingtonensis</name>
    <dbReference type="NCBI Taxonomy" id="58919"/>
    <lineage>
        <taxon>Eukaryota</taxon>
        <taxon>Fungi</taxon>
        <taxon>Dikarya</taxon>
        <taxon>Basidiomycota</taxon>
        <taxon>Ustilaginomycotina</taxon>
        <taxon>Exobasidiomycetes</taxon>
        <taxon>Entylomatales</taxon>
        <taxon>Entylomatales incertae sedis</taxon>
        <taxon>Tilletiopsis</taxon>
    </lineage>
</organism>
<feature type="repeat" description="WD" evidence="4">
    <location>
        <begin position="538"/>
        <end position="577"/>
    </location>
</feature>
<dbReference type="SUPFAM" id="SSF50978">
    <property type="entry name" value="WD40 repeat-like"/>
    <property type="match status" value="2"/>
</dbReference>
<keyword evidence="8" id="KW-1185">Reference proteome</keyword>
<dbReference type="SMART" id="SM00320">
    <property type="entry name" value="WD40"/>
    <property type="match status" value="7"/>
</dbReference>
<evidence type="ECO:0000256" key="2">
    <source>
        <dbReference type="ARBA" id="ARBA00022737"/>
    </source>
</evidence>
<feature type="compositionally biased region" description="Low complexity" evidence="5">
    <location>
        <begin position="321"/>
        <end position="336"/>
    </location>
</feature>
<evidence type="ECO:0000256" key="5">
    <source>
        <dbReference type="SAM" id="MobiDB-lite"/>
    </source>
</evidence>
<feature type="domain" description="F-box" evidence="6">
    <location>
        <begin position="236"/>
        <end position="282"/>
    </location>
</feature>
<dbReference type="Gene3D" id="1.20.1280.50">
    <property type="match status" value="1"/>
</dbReference>
<dbReference type="Pfam" id="PF12937">
    <property type="entry name" value="F-box-like"/>
    <property type="match status" value="1"/>
</dbReference>
<dbReference type="InterPro" id="IPR001680">
    <property type="entry name" value="WD40_rpt"/>
</dbReference>
<evidence type="ECO:0000259" key="6">
    <source>
        <dbReference type="PROSITE" id="PS50181"/>
    </source>
</evidence>
<feature type="repeat" description="WD" evidence="4">
    <location>
        <begin position="838"/>
        <end position="860"/>
    </location>
</feature>
<dbReference type="EMBL" id="KZ819306">
    <property type="protein sequence ID" value="PWN95181.1"/>
    <property type="molecule type" value="Genomic_DNA"/>
</dbReference>
<dbReference type="InterPro" id="IPR019775">
    <property type="entry name" value="WD40_repeat_CS"/>
</dbReference>
<protein>
    <submittedName>
        <fullName evidence="7">WD40 repeat-like protein</fullName>
    </submittedName>
</protein>
<dbReference type="PROSITE" id="PS50082">
    <property type="entry name" value="WD_REPEATS_2"/>
    <property type="match status" value="7"/>
</dbReference>
<dbReference type="InterPro" id="IPR015943">
    <property type="entry name" value="WD40/YVTN_repeat-like_dom_sf"/>
</dbReference>
<dbReference type="PANTHER" id="PTHR19872:SF9">
    <property type="entry name" value="UBIQUITIN-BINDING SDF UBIQUITIN LIGASE COMPLEX SUBUNIT"/>
    <property type="match status" value="1"/>
</dbReference>
<feature type="repeat" description="WD" evidence="4">
    <location>
        <begin position="861"/>
        <end position="900"/>
    </location>
</feature>
<dbReference type="OrthoDB" id="5580488at2759"/>
<feature type="compositionally biased region" description="Basic and acidic residues" evidence="5">
    <location>
        <begin position="697"/>
        <end position="706"/>
    </location>
</feature>
<evidence type="ECO:0000313" key="7">
    <source>
        <dbReference type="EMBL" id="PWN95181.1"/>
    </source>
</evidence>
<gene>
    <name evidence="7" type="ORF">FA09DRAFT_332350</name>
</gene>
<feature type="repeat" description="WD" evidence="4">
    <location>
        <begin position="901"/>
        <end position="931"/>
    </location>
</feature>
<feature type="repeat" description="WD" evidence="4">
    <location>
        <begin position="498"/>
        <end position="537"/>
    </location>
</feature>
<dbReference type="AlphaFoldDB" id="A0A316Z0Y6"/>
<feature type="region of interest" description="Disordered" evidence="5">
    <location>
        <begin position="686"/>
        <end position="724"/>
    </location>
</feature>
<feature type="compositionally biased region" description="Low complexity" evidence="5">
    <location>
        <begin position="395"/>
        <end position="405"/>
    </location>
</feature>
<feature type="region of interest" description="Disordered" evidence="5">
    <location>
        <begin position="309"/>
        <end position="405"/>
    </location>
</feature>
<dbReference type="GeneID" id="37270964"/>
<evidence type="ECO:0000256" key="3">
    <source>
        <dbReference type="ARBA" id="ARBA00022786"/>
    </source>
</evidence>
<accession>A0A316Z0Y6</accession>
<evidence type="ECO:0000313" key="8">
    <source>
        <dbReference type="Proteomes" id="UP000245946"/>
    </source>
</evidence>
<dbReference type="InterPro" id="IPR036047">
    <property type="entry name" value="F-box-like_dom_sf"/>
</dbReference>
<feature type="compositionally biased region" description="Polar residues" evidence="5">
    <location>
        <begin position="360"/>
        <end position="369"/>
    </location>
</feature>
<sequence length="938" mass="99090">MASPLASSSRSTTPTAPSPSSSLLTPAAHGSASPSSSRSASPTAALSRMSFPVSCASPAAMRGDVGAGWNSLGALGVAGGRSSASTPAAAAGTPASGGCDTPAGRKNHAEADVSPEQEAEEAWHAHAKLGEQDADDEIMRATTPGASSSRNPLVPPPSRSLCVRHQRMADEGMTARLQKSIELLPLQDQTAVNTVWALFSSSPASRRSLILQGILTMCCFSQLSLLSQELALAIRIDPFTLLPREISLKILGHLDAMTLGRAAQVSRTWRALADDDLLWRNMCEQHIERKCEKCGWGLPLLSERRRRAKPKALRIDAASTSEGAAPSPRSASASGSLKRSITAAANAAAHERHARAGDASGSNPGSALNSPRMASVDMDVEERLGRPTKRPCTTSSRDAPGDASGDAAAQALVAPPPHTLPAATRPWKSVYCERLAIERNWRRGRFTTRVLTGHTDGIMCLQFSDSLAHPAFPLLITGSYDRTARVWNLETGAELRVLRGHTRGVRCLQFDEVKLITGSMDRTLKIWNWRTGTLMRTLEGHTEGIVSLHFNDDTLASGSADSNVKIWNFRTGECYTLRGHTDWVNAVLLWSGPGTKSSQPTQSSAVAGRAPADWNDGELRAESADSSSSEGAGSSFLFSASDDGTIRLWDLALRECLLVLDGHVAQVQTIKLVMLPDEAMAKLAQGAAGGPGAADADQLRRAEQRAGRYASNGDDDADDTNASNSASCGYNASAVPGGRAANAGFAPAMPERGIYAATSSASNRRASGARNGSQAPPEPMRRPIDPTLAHLQNRLCSAGLVAPLPLDAEAADLEPLLDPSPNGAAARTAAHRGARPVLLSGSLDNTLKAWDVRTGRCIRTLFGHVEGVWAIDVDRLRILSASHDKTLKVWDAATGACQNTLVGHRGAVTCASLGDDKILSGSDDGEVRIWSFAPPLED</sequence>
<reference evidence="7 8" key="1">
    <citation type="journal article" date="2018" name="Mol. Biol. Evol.">
        <title>Broad Genomic Sampling Reveals a Smut Pathogenic Ancestry of the Fungal Clade Ustilaginomycotina.</title>
        <authorList>
            <person name="Kijpornyongpan T."/>
            <person name="Mondo S.J."/>
            <person name="Barry K."/>
            <person name="Sandor L."/>
            <person name="Lee J."/>
            <person name="Lipzen A."/>
            <person name="Pangilinan J."/>
            <person name="LaButti K."/>
            <person name="Hainaut M."/>
            <person name="Henrissat B."/>
            <person name="Grigoriev I.V."/>
            <person name="Spatafora J.W."/>
            <person name="Aime M.C."/>
        </authorList>
    </citation>
    <scope>NUCLEOTIDE SEQUENCE [LARGE SCALE GENOMIC DNA]</scope>
    <source>
        <strain evidence="7 8">MCA 4186</strain>
    </source>
</reference>
<dbReference type="PANTHER" id="PTHR19872">
    <property type="entry name" value="UBIQUITIN LIGASE SPECIFICITY FACTOR/HREP PROTEIN"/>
    <property type="match status" value="1"/>
</dbReference>
<feature type="region of interest" description="Disordered" evidence="5">
    <location>
        <begin position="78"/>
        <end position="123"/>
    </location>
</feature>
<dbReference type="InterPro" id="IPR001810">
    <property type="entry name" value="F-box_dom"/>
</dbReference>
<feature type="compositionally biased region" description="Low complexity" evidence="5">
    <location>
        <begin position="758"/>
        <end position="773"/>
    </location>
</feature>
<dbReference type="Proteomes" id="UP000245946">
    <property type="component" value="Unassembled WGS sequence"/>
</dbReference>
<dbReference type="InterPro" id="IPR036322">
    <property type="entry name" value="WD40_repeat_dom_sf"/>
</dbReference>
<dbReference type="PROSITE" id="PS50294">
    <property type="entry name" value="WD_REPEATS_REGION"/>
    <property type="match status" value="4"/>
</dbReference>
<dbReference type="InterPro" id="IPR051075">
    <property type="entry name" value="SCF_subunit_WD-repeat"/>
</dbReference>